<dbReference type="AlphaFoldDB" id="A0AAW3ZRU9"/>
<evidence type="ECO:0000313" key="3">
    <source>
        <dbReference type="EMBL" id="MBD8528184.1"/>
    </source>
</evidence>
<dbReference type="Pfam" id="PF05016">
    <property type="entry name" value="ParE_toxin"/>
    <property type="match status" value="1"/>
</dbReference>
<dbReference type="InterPro" id="IPR007712">
    <property type="entry name" value="RelE/ParE_toxin"/>
</dbReference>
<evidence type="ECO:0000256" key="1">
    <source>
        <dbReference type="ARBA" id="ARBA00006226"/>
    </source>
</evidence>
<dbReference type="PANTHER" id="PTHR33755">
    <property type="entry name" value="TOXIN PARE1-RELATED"/>
    <property type="match status" value="1"/>
</dbReference>
<dbReference type="EMBL" id="JACYTR010000092">
    <property type="protein sequence ID" value="MBD8528184.1"/>
    <property type="molecule type" value="Genomic_DNA"/>
</dbReference>
<dbReference type="InterPro" id="IPR035093">
    <property type="entry name" value="RelE/ParE_toxin_dom_sf"/>
</dbReference>
<comment type="caution">
    <text evidence="3">The sequence shown here is derived from an EMBL/GenBank/DDBJ whole genome shotgun (WGS) entry which is preliminary data.</text>
</comment>
<comment type="similarity">
    <text evidence="1">Belongs to the RelE toxin family.</text>
</comment>
<evidence type="ECO:0000256" key="2">
    <source>
        <dbReference type="ARBA" id="ARBA00022649"/>
    </source>
</evidence>
<organism evidence="3 4">
    <name type="scientific">Pseudomarimonas arenosa</name>
    <dbReference type="NCBI Taxonomy" id="2774145"/>
    <lineage>
        <taxon>Bacteria</taxon>
        <taxon>Pseudomonadati</taxon>
        <taxon>Pseudomonadota</taxon>
        <taxon>Gammaproteobacteria</taxon>
        <taxon>Lysobacterales</taxon>
        <taxon>Lysobacteraceae</taxon>
        <taxon>Pseudomarimonas</taxon>
    </lineage>
</organism>
<gene>
    <name evidence="3" type="ORF">IFO71_20745</name>
</gene>
<dbReference type="InterPro" id="IPR051803">
    <property type="entry name" value="TA_system_RelE-like_toxin"/>
</dbReference>
<name>A0AAW3ZRU9_9GAMM</name>
<accession>A0AAW3ZRU9</accession>
<dbReference type="RefSeq" id="WP_192031600.1">
    <property type="nucleotide sequence ID" value="NZ_JACYTR010000092.1"/>
</dbReference>
<keyword evidence="2" id="KW-1277">Toxin-antitoxin system</keyword>
<proteinExistence type="inferred from homology"/>
<keyword evidence="4" id="KW-1185">Reference proteome</keyword>
<protein>
    <submittedName>
        <fullName evidence="3">Type II toxin-antitoxin system RelE/ParE family toxin</fullName>
    </submittedName>
</protein>
<reference evidence="3 4" key="1">
    <citation type="submission" date="2020-09" db="EMBL/GenBank/DDBJ databases">
        <title>Pseudoxanthomonas sp. CAU 1598 isolated from sand of Yaerae Beach.</title>
        <authorList>
            <person name="Kim W."/>
        </authorList>
    </citation>
    <scope>NUCLEOTIDE SEQUENCE [LARGE SCALE GENOMIC DNA]</scope>
    <source>
        <strain evidence="3 4">CAU 1598</strain>
    </source>
</reference>
<sequence>MAKPLIWSNEAIDDIDAIAQFIARDSQHHARRVVDALFALGDSAAEHPLAGRVVPELGNRLVRERFLYSYRLMYEIGEDRIEVLAVLPGWRLIDSIGERFGD</sequence>
<dbReference type="Gene3D" id="3.30.2310.20">
    <property type="entry name" value="RelE-like"/>
    <property type="match status" value="1"/>
</dbReference>
<evidence type="ECO:0000313" key="4">
    <source>
        <dbReference type="Proteomes" id="UP000613768"/>
    </source>
</evidence>
<dbReference type="Proteomes" id="UP000613768">
    <property type="component" value="Unassembled WGS sequence"/>
</dbReference>